<evidence type="ECO:0000259" key="8">
    <source>
        <dbReference type="PROSITE" id="PS50928"/>
    </source>
</evidence>
<keyword evidence="3" id="KW-1003">Cell membrane</keyword>
<evidence type="ECO:0000313" key="9">
    <source>
        <dbReference type="EMBL" id="PYI55957.1"/>
    </source>
</evidence>
<gene>
    <name evidence="9" type="ORF">DLM86_07340</name>
</gene>
<feature type="transmembrane region" description="Helical" evidence="7">
    <location>
        <begin position="160"/>
        <end position="179"/>
    </location>
</feature>
<dbReference type="Gene3D" id="1.10.3720.10">
    <property type="entry name" value="MetI-like"/>
    <property type="match status" value="1"/>
</dbReference>
<evidence type="ECO:0000256" key="1">
    <source>
        <dbReference type="ARBA" id="ARBA00004651"/>
    </source>
</evidence>
<dbReference type="InterPro" id="IPR050809">
    <property type="entry name" value="UgpAE/MalFG_permease"/>
</dbReference>
<keyword evidence="9" id="KW-0547">Nucleotide-binding</keyword>
<organism evidence="9 10">
    <name type="scientific">Paenibacillus flagellatus</name>
    <dbReference type="NCBI Taxonomy" id="2211139"/>
    <lineage>
        <taxon>Bacteria</taxon>
        <taxon>Bacillati</taxon>
        <taxon>Bacillota</taxon>
        <taxon>Bacilli</taxon>
        <taxon>Bacillales</taxon>
        <taxon>Paenibacillaceae</taxon>
        <taxon>Paenibacillus</taxon>
    </lineage>
</organism>
<dbReference type="RefSeq" id="WP_110839755.1">
    <property type="nucleotide sequence ID" value="NZ_QJVJ01000003.1"/>
</dbReference>
<dbReference type="GO" id="GO:0005886">
    <property type="term" value="C:plasma membrane"/>
    <property type="evidence" value="ECO:0007669"/>
    <property type="project" value="UniProtKB-SubCell"/>
</dbReference>
<dbReference type="Proteomes" id="UP000247476">
    <property type="component" value="Unassembled WGS sequence"/>
</dbReference>
<feature type="transmembrane region" description="Helical" evidence="7">
    <location>
        <begin position="63"/>
        <end position="84"/>
    </location>
</feature>
<dbReference type="EMBL" id="QJVJ01000003">
    <property type="protein sequence ID" value="PYI55957.1"/>
    <property type="molecule type" value="Genomic_DNA"/>
</dbReference>
<dbReference type="GO" id="GO:0005524">
    <property type="term" value="F:ATP binding"/>
    <property type="evidence" value="ECO:0007669"/>
    <property type="project" value="UniProtKB-KW"/>
</dbReference>
<dbReference type="PANTHER" id="PTHR43227:SF11">
    <property type="entry name" value="BLL4140 PROTEIN"/>
    <property type="match status" value="1"/>
</dbReference>
<dbReference type="Pfam" id="PF00528">
    <property type="entry name" value="BPD_transp_1"/>
    <property type="match status" value="1"/>
</dbReference>
<evidence type="ECO:0000256" key="5">
    <source>
        <dbReference type="ARBA" id="ARBA00022989"/>
    </source>
</evidence>
<evidence type="ECO:0000256" key="3">
    <source>
        <dbReference type="ARBA" id="ARBA00022475"/>
    </source>
</evidence>
<name>A0A2V5KV56_9BACL</name>
<keyword evidence="6 7" id="KW-0472">Membrane</keyword>
<keyword evidence="5 7" id="KW-1133">Transmembrane helix</keyword>
<comment type="caution">
    <text evidence="9">The sequence shown here is derived from an EMBL/GenBank/DDBJ whole genome shotgun (WGS) entry which is preliminary data.</text>
</comment>
<keyword evidence="2 7" id="KW-0813">Transport</keyword>
<dbReference type="SUPFAM" id="SSF161098">
    <property type="entry name" value="MetI-like"/>
    <property type="match status" value="1"/>
</dbReference>
<dbReference type="PANTHER" id="PTHR43227">
    <property type="entry name" value="BLL4140 PROTEIN"/>
    <property type="match status" value="1"/>
</dbReference>
<evidence type="ECO:0000313" key="10">
    <source>
        <dbReference type="Proteomes" id="UP000247476"/>
    </source>
</evidence>
<feature type="transmembrane region" description="Helical" evidence="7">
    <location>
        <begin position="253"/>
        <end position="272"/>
    </location>
</feature>
<reference evidence="9 10" key="1">
    <citation type="submission" date="2018-05" db="EMBL/GenBank/DDBJ databases">
        <title>Paenibacillus flagellatus sp. nov., isolated from selenium mineral soil.</title>
        <authorList>
            <person name="Dai X."/>
        </authorList>
    </citation>
    <scope>NUCLEOTIDE SEQUENCE [LARGE SCALE GENOMIC DNA]</scope>
    <source>
        <strain evidence="9 10">DXL2</strain>
    </source>
</reference>
<evidence type="ECO:0000256" key="2">
    <source>
        <dbReference type="ARBA" id="ARBA00022448"/>
    </source>
</evidence>
<dbReference type="AlphaFoldDB" id="A0A2V5KV56"/>
<keyword evidence="9" id="KW-0067">ATP-binding</keyword>
<proteinExistence type="inferred from homology"/>
<dbReference type="GO" id="GO:0055085">
    <property type="term" value="P:transmembrane transport"/>
    <property type="evidence" value="ECO:0007669"/>
    <property type="project" value="InterPro"/>
</dbReference>
<evidence type="ECO:0000256" key="6">
    <source>
        <dbReference type="ARBA" id="ARBA00023136"/>
    </source>
</evidence>
<keyword evidence="4 7" id="KW-0812">Transmembrane</keyword>
<dbReference type="CDD" id="cd06261">
    <property type="entry name" value="TM_PBP2"/>
    <property type="match status" value="1"/>
</dbReference>
<keyword evidence="10" id="KW-1185">Reference proteome</keyword>
<protein>
    <submittedName>
        <fullName evidence="9">Polysaccharide ABC transporter ATP-binding protein</fullName>
    </submittedName>
</protein>
<dbReference type="InterPro" id="IPR035906">
    <property type="entry name" value="MetI-like_sf"/>
</dbReference>
<evidence type="ECO:0000256" key="4">
    <source>
        <dbReference type="ARBA" id="ARBA00022692"/>
    </source>
</evidence>
<comment type="similarity">
    <text evidence="7">Belongs to the binding-protein-dependent transport system permease family.</text>
</comment>
<feature type="domain" description="ABC transmembrane type-1" evidence="8">
    <location>
        <begin position="59"/>
        <end position="274"/>
    </location>
</feature>
<evidence type="ECO:0000256" key="7">
    <source>
        <dbReference type="RuleBase" id="RU363032"/>
    </source>
</evidence>
<dbReference type="InterPro" id="IPR000515">
    <property type="entry name" value="MetI-like"/>
</dbReference>
<accession>A0A2V5KV56</accession>
<comment type="subcellular location">
    <subcellularLocation>
        <location evidence="1 7">Cell membrane</location>
        <topology evidence="1 7">Multi-pass membrane protein</topology>
    </subcellularLocation>
</comment>
<feature type="transmembrane region" description="Helical" evidence="7">
    <location>
        <begin position="191"/>
        <end position="211"/>
    </location>
</feature>
<dbReference type="PROSITE" id="PS50928">
    <property type="entry name" value="ABC_TM1"/>
    <property type="match status" value="1"/>
</dbReference>
<feature type="transmembrane region" description="Helical" evidence="7">
    <location>
        <begin position="105"/>
        <end position="126"/>
    </location>
</feature>
<sequence length="286" mass="32401">MLLPGLLWLIVYKYVPMYGAVIAFKDFRVSEGILGSPWAQPWNKHFLFFFHSPYFTQLLGNTLIISFYKLVFGIVPPIAMALLLHECRFVPIRRFVQTLSYMPHFLSWVIVYGILIALLSQTTGLVNRWLTGSGHAAIPFLQSPDWFRTILVGSEIWQDLGWGAVIYLAAIAGIDPSLYEAARVDGAGRLRTMWSVTLPGIRNVVFLLLILRLGRFLDAGFEQIYIMYNIHVYPVADIIDTWVFRTGLEQMNFSLAAAVGLFKSAIGLLLVLGSNRLAKRWGGQIW</sequence>
<dbReference type="OrthoDB" id="9785836at2"/>